<proteinExistence type="predicted"/>
<feature type="domain" description="Azaphilone pigments biosynthesis cluster protein L N-terminal" evidence="1">
    <location>
        <begin position="2"/>
        <end position="211"/>
    </location>
</feature>
<gene>
    <name evidence="2" type="ORF">GCG54_00012430</name>
</gene>
<dbReference type="RefSeq" id="XP_045261343.1">
    <property type="nucleotide sequence ID" value="XM_045412308.1"/>
</dbReference>
<reference evidence="2" key="1">
    <citation type="journal article" date="2020" name="Phytopathology">
        <title>Genome sequence and comparative analysis of Colletotrichum gloeosporioides isolated from Liriodendron leaves.</title>
        <authorList>
            <person name="Fu F.F."/>
            <person name="Hao Z."/>
            <person name="Wang P."/>
            <person name="Lu Y."/>
            <person name="Xue L.J."/>
            <person name="Wei G."/>
            <person name="Tian Y."/>
            <person name="Baishi H."/>
            <person name="Xu H."/>
            <person name="Shi J."/>
            <person name="Cheng T."/>
            <person name="Wang G."/>
            <person name="Yi Y."/>
            <person name="Chen J."/>
        </authorList>
    </citation>
    <scope>NUCLEOTIDE SEQUENCE</scope>
    <source>
        <strain evidence="2">Lc1</strain>
    </source>
</reference>
<name>A0A8H4CE24_COLGL</name>
<dbReference type="InterPro" id="IPR031348">
    <property type="entry name" value="PigL_N"/>
</dbReference>
<dbReference type="Pfam" id="PF17111">
    <property type="entry name" value="PigL_N"/>
    <property type="match status" value="1"/>
</dbReference>
<organism evidence="2 3">
    <name type="scientific">Colletotrichum gloeosporioides</name>
    <name type="common">Anthracnose fungus</name>
    <name type="synonym">Glomerella cingulata</name>
    <dbReference type="NCBI Taxonomy" id="474922"/>
    <lineage>
        <taxon>Eukaryota</taxon>
        <taxon>Fungi</taxon>
        <taxon>Dikarya</taxon>
        <taxon>Ascomycota</taxon>
        <taxon>Pezizomycotina</taxon>
        <taxon>Sordariomycetes</taxon>
        <taxon>Hypocreomycetidae</taxon>
        <taxon>Glomerellales</taxon>
        <taxon>Glomerellaceae</taxon>
        <taxon>Colletotrichum</taxon>
        <taxon>Colletotrichum gloeosporioides species complex</taxon>
    </lineage>
</organism>
<comment type="caution">
    <text evidence="2">The sequence shown here is derived from an EMBL/GenBank/DDBJ whole genome shotgun (WGS) entry which is preliminary data.</text>
</comment>
<evidence type="ECO:0000313" key="2">
    <source>
        <dbReference type="EMBL" id="KAF3802184.1"/>
    </source>
</evidence>
<dbReference type="GeneID" id="69019550"/>
<reference evidence="2" key="2">
    <citation type="submission" date="2020-03" db="EMBL/GenBank/DDBJ databases">
        <authorList>
            <person name="Fu F.-F."/>
            <person name="Chen J."/>
        </authorList>
    </citation>
    <scope>NUCLEOTIDE SEQUENCE</scope>
    <source>
        <strain evidence="2">Lc1</strain>
    </source>
</reference>
<accession>A0A8H4CE24</accession>
<protein>
    <recommendedName>
        <fullName evidence="1">Azaphilone pigments biosynthesis cluster protein L N-terminal domain-containing protein</fullName>
    </recommendedName>
</protein>
<evidence type="ECO:0000313" key="3">
    <source>
        <dbReference type="Proteomes" id="UP000613401"/>
    </source>
</evidence>
<dbReference type="EMBL" id="WVTB01000065">
    <property type="protein sequence ID" value="KAF3802184.1"/>
    <property type="molecule type" value="Genomic_DNA"/>
</dbReference>
<dbReference type="Proteomes" id="UP000613401">
    <property type="component" value="Unassembled WGS sequence"/>
</dbReference>
<keyword evidence="3" id="KW-1185">Reference proteome</keyword>
<sequence>MADPLSIVASVIGVVTAAVQVTQTLHSFIGGIHDAPQNLYDTSDHLKALIDILDKFEVELRKHDETPGSLSTLLSQAKPTIEACQNACNEFHAWLMRATRHSDTSHISWRDRIGLQYEDKTINAFKSRLQSYESTINLALGFTSLNLMNQNAGDLRSIGDTATKTLETVTSQIQGLSIGMQAVIEFGAEKNELMSALEEQTKMLTQCARVCMPVLEAATKTEGNTVKYAVALGEARQLVGVIGDVKAGGATLAIDQLIAKDKARQMGGTISGDVALAFMK</sequence>
<dbReference type="AlphaFoldDB" id="A0A8H4CE24"/>
<evidence type="ECO:0000259" key="1">
    <source>
        <dbReference type="Pfam" id="PF17111"/>
    </source>
</evidence>